<evidence type="ECO:0000256" key="1">
    <source>
        <dbReference type="SAM" id="SignalP"/>
    </source>
</evidence>
<feature type="chain" id="PRO_5040859388" evidence="1">
    <location>
        <begin position="21"/>
        <end position="151"/>
    </location>
</feature>
<protein>
    <submittedName>
        <fullName evidence="2">Uncharacterized protein</fullName>
    </submittedName>
</protein>
<keyword evidence="1" id="KW-0732">Signal</keyword>
<organism evidence="2 3">
    <name type="scientific">Didymella pomorum</name>
    <dbReference type="NCBI Taxonomy" id="749634"/>
    <lineage>
        <taxon>Eukaryota</taxon>
        <taxon>Fungi</taxon>
        <taxon>Dikarya</taxon>
        <taxon>Ascomycota</taxon>
        <taxon>Pezizomycotina</taxon>
        <taxon>Dothideomycetes</taxon>
        <taxon>Pleosporomycetidae</taxon>
        <taxon>Pleosporales</taxon>
        <taxon>Pleosporineae</taxon>
        <taxon>Didymellaceae</taxon>
        <taxon>Didymella</taxon>
    </lineage>
</organism>
<proteinExistence type="predicted"/>
<accession>A0A9W8ZPW8</accession>
<reference evidence="2" key="1">
    <citation type="submission" date="2022-10" db="EMBL/GenBank/DDBJ databases">
        <title>Tapping the CABI collections for fungal endophytes: first genome assemblies for Collariella, Neodidymelliopsis, Ascochyta clinopodiicola, Didymella pomorum, Didymosphaeria variabile, Neocosmospora piperis and Neocucurbitaria cava.</title>
        <authorList>
            <person name="Hill R."/>
        </authorList>
    </citation>
    <scope>NUCLEOTIDE SEQUENCE</scope>
    <source>
        <strain evidence="2">IMI 355091</strain>
    </source>
</reference>
<dbReference type="AlphaFoldDB" id="A0A9W8ZPW8"/>
<evidence type="ECO:0000313" key="2">
    <source>
        <dbReference type="EMBL" id="KAJ4412274.1"/>
    </source>
</evidence>
<name>A0A9W8ZPW8_9PLEO</name>
<evidence type="ECO:0000313" key="3">
    <source>
        <dbReference type="Proteomes" id="UP001140510"/>
    </source>
</evidence>
<sequence>MIFNTQLLALTTVASTLVSALPLDNIAPRAKSYSVVNVGGGTSTQAPAGATTVVDQTTKTVEVTNAGPTVTAKVTTTVIELGPVPAEISTMTPTPILVTVTVTDDAGPTEYYDDGMWHTHYRIKTFEAVAAPTLLSTLSDMAASSTGVPAW</sequence>
<dbReference type="Proteomes" id="UP001140510">
    <property type="component" value="Unassembled WGS sequence"/>
</dbReference>
<dbReference type="EMBL" id="JAPEVA010000003">
    <property type="protein sequence ID" value="KAJ4412274.1"/>
    <property type="molecule type" value="Genomic_DNA"/>
</dbReference>
<comment type="caution">
    <text evidence="2">The sequence shown here is derived from an EMBL/GenBank/DDBJ whole genome shotgun (WGS) entry which is preliminary data.</text>
</comment>
<dbReference type="OrthoDB" id="3798369at2759"/>
<gene>
    <name evidence="2" type="ORF">N0V91_000745</name>
</gene>
<feature type="signal peptide" evidence="1">
    <location>
        <begin position="1"/>
        <end position="20"/>
    </location>
</feature>
<keyword evidence="3" id="KW-1185">Reference proteome</keyword>